<dbReference type="GO" id="GO:0043565">
    <property type="term" value="F:sequence-specific DNA binding"/>
    <property type="evidence" value="ECO:0007669"/>
    <property type="project" value="InterPro"/>
</dbReference>
<dbReference type="InterPro" id="IPR001497">
    <property type="entry name" value="MethylDNA_cys_MeTrfase_AS"/>
</dbReference>
<dbReference type="OrthoDB" id="9811249at2"/>
<comment type="caution">
    <text evidence="12">The sequence shown here is derived from an EMBL/GenBank/DDBJ whole genome shotgun (WGS) entry which is preliminary data.</text>
</comment>
<dbReference type="SUPFAM" id="SSF53155">
    <property type="entry name" value="Methylated DNA-protein cysteine methyltransferase domain"/>
    <property type="match status" value="1"/>
</dbReference>
<dbReference type="Pfam" id="PF12833">
    <property type="entry name" value="HTH_18"/>
    <property type="match status" value="1"/>
</dbReference>
<evidence type="ECO:0000256" key="2">
    <source>
        <dbReference type="ARBA" id="ARBA00008711"/>
    </source>
</evidence>
<keyword evidence="6" id="KW-0227">DNA damage</keyword>
<evidence type="ECO:0000256" key="3">
    <source>
        <dbReference type="ARBA" id="ARBA00011918"/>
    </source>
</evidence>
<gene>
    <name evidence="12" type="ORF">AVW16_06185</name>
</gene>
<evidence type="ECO:0000256" key="8">
    <source>
        <dbReference type="ARBA" id="ARBA00023163"/>
    </source>
</evidence>
<keyword evidence="8" id="KW-0804">Transcription</keyword>
<dbReference type="PROSITE" id="PS01124">
    <property type="entry name" value="HTH_ARAC_FAMILY_2"/>
    <property type="match status" value="1"/>
</dbReference>
<dbReference type="Gene3D" id="1.10.10.10">
    <property type="entry name" value="Winged helix-like DNA-binding domain superfamily/Winged helix DNA-binding domain"/>
    <property type="match status" value="1"/>
</dbReference>
<keyword evidence="5 12" id="KW-0808">Transferase</keyword>
<keyword evidence="9" id="KW-0234">DNA repair</keyword>
<dbReference type="PANTHER" id="PTHR10815">
    <property type="entry name" value="METHYLATED-DNA--PROTEIN-CYSTEINE METHYLTRANSFERASE"/>
    <property type="match status" value="1"/>
</dbReference>
<dbReference type="Pfam" id="PF01035">
    <property type="entry name" value="DNA_binding_1"/>
    <property type="match status" value="1"/>
</dbReference>
<evidence type="ECO:0000256" key="1">
    <source>
        <dbReference type="ARBA" id="ARBA00001286"/>
    </source>
</evidence>
<dbReference type="Gene3D" id="1.10.10.60">
    <property type="entry name" value="Homeodomain-like"/>
    <property type="match status" value="1"/>
</dbReference>
<dbReference type="GO" id="GO:0006281">
    <property type="term" value="P:DNA repair"/>
    <property type="evidence" value="ECO:0007669"/>
    <property type="project" value="UniProtKB-KW"/>
</dbReference>
<dbReference type="InterPro" id="IPR036631">
    <property type="entry name" value="MGMT_N_sf"/>
</dbReference>
<evidence type="ECO:0000313" key="12">
    <source>
        <dbReference type="EMBL" id="KZE34463.1"/>
    </source>
</evidence>
<keyword evidence="7" id="KW-0805">Transcription regulation</keyword>
<dbReference type="EMBL" id="LQQU01000007">
    <property type="protein sequence ID" value="KZE34463.1"/>
    <property type="molecule type" value="Genomic_DNA"/>
</dbReference>
<dbReference type="InterPro" id="IPR036388">
    <property type="entry name" value="WH-like_DNA-bd_sf"/>
</dbReference>
<evidence type="ECO:0000256" key="5">
    <source>
        <dbReference type="ARBA" id="ARBA00022679"/>
    </source>
</evidence>
<dbReference type="SMART" id="SM00342">
    <property type="entry name" value="HTH_ARAC"/>
    <property type="match status" value="1"/>
</dbReference>
<sequence length="298" mass="30879">MPCLPALPPFPPEAADARGYRRVADAIVWLMRHAERQPTLAELAAALSVSESLLQREFTRLAGVSPKRFLQHLTVTAAKASLSGPGALLDHAYALGLSGGGRLYDHFVTLEAMTPGEYRDGGAGLALAWGVHDTAFGAALVAQSPRGVCLVHFLADGEAPGALLGQRWPKAAVRHDAAATAAVAARLFRPLAEPGAAPLALRVQGSNFQVQVWRALLALPYGALASYGQLAAAIGRPGAARAVGGAVGANPVACLIPCHRVIRAEGALSGYRWGAERKAGLIGLEAAHCLAGEVPDHA</sequence>
<keyword evidence="13" id="KW-1185">Reference proteome</keyword>
<keyword evidence="4 12" id="KW-0489">Methyltransferase</keyword>
<reference evidence="13" key="1">
    <citation type="submission" date="2016-01" db="EMBL/GenBank/DDBJ databases">
        <title>Draft genome of Chromobacterium sp. F49.</title>
        <authorList>
            <person name="Hong K.W."/>
        </authorList>
    </citation>
    <scope>NUCLEOTIDE SEQUENCE [LARGE SCALE GENOMIC DNA]</scope>
    <source>
        <strain evidence="13">CN10</strain>
    </source>
</reference>
<dbReference type="SUPFAM" id="SSF46689">
    <property type="entry name" value="Homeodomain-like"/>
    <property type="match status" value="1"/>
</dbReference>
<evidence type="ECO:0000259" key="11">
    <source>
        <dbReference type="PROSITE" id="PS01124"/>
    </source>
</evidence>
<dbReference type="FunFam" id="1.10.10.10:FF:000214">
    <property type="entry name" value="Methylated-DNA--protein-cysteine methyltransferase"/>
    <property type="match status" value="1"/>
</dbReference>
<dbReference type="InterPro" id="IPR036217">
    <property type="entry name" value="MethylDNA_cys_MeTrfase_DNAb"/>
</dbReference>
<proteinExistence type="inferred from homology"/>
<dbReference type="NCBIfam" id="TIGR00589">
    <property type="entry name" value="ogt"/>
    <property type="match status" value="1"/>
</dbReference>
<comment type="similarity">
    <text evidence="2">Belongs to the MGMT family.</text>
</comment>
<dbReference type="GO" id="GO:0032259">
    <property type="term" value="P:methylation"/>
    <property type="evidence" value="ECO:0007669"/>
    <property type="project" value="UniProtKB-KW"/>
</dbReference>
<evidence type="ECO:0000256" key="9">
    <source>
        <dbReference type="ARBA" id="ARBA00023204"/>
    </source>
</evidence>
<dbReference type="Gene3D" id="3.30.160.70">
    <property type="entry name" value="Methylated DNA-protein cysteine methyltransferase domain"/>
    <property type="match status" value="1"/>
</dbReference>
<protein>
    <recommendedName>
        <fullName evidence="3">methylated-DNA--[protein]-cysteine S-methyltransferase</fullName>
        <ecNumber evidence="3">2.1.1.63</ecNumber>
    </recommendedName>
</protein>
<dbReference type="RefSeq" id="WP_066610092.1">
    <property type="nucleotide sequence ID" value="NZ_LQQU01000007.1"/>
</dbReference>
<dbReference type="CDD" id="cd06445">
    <property type="entry name" value="ATase"/>
    <property type="match status" value="1"/>
</dbReference>
<accession>A0A161SDN7</accession>
<evidence type="ECO:0000313" key="13">
    <source>
        <dbReference type="Proteomes" id="UP000076625"/>
    </source>
</evidence>
<dbReference type="STRING" id="1452487.AVW16_06185"/>
<comment type="catalytic activity">
    <reaction evidence="10">
        <text>a 6-O-methyl-2'-deoxyguanosine in DNA + L-cysteinyl-[protein] = S-methyl-L-cysteinyl-[protein] + a 2'-deoxyguanosine in DNA</text>
        <dbReference type="Rhea" id="RHEA:24000"/>
        <dbReference type="Rhea" id="RHEA-COMP:10131"/>
        <dbReference type="Rhea" id="RHEA-COMP:10132"/>
        <dbReference type="Rhea" id="RHEA-COMP:11367"/>
        <dbReference type="Rhea" id="RHEA-COMP:11368"/>
        <dbReference type="ChEBI" id="CHEBI:29950"/>
        <dbReference type="ChEBI" id="CHEBI:82612"/>
        <dbReference type="ChEBI" id="CHEBI:85445"/>
        <dbReference type="ChEBI" id="CHEBI:85448"/>
        <dbReference type="EC" id="2.1.1.63"/>
    </reaction>
</comment>
<dbReference type="InterPro" id="IPR014048">
    <property type="entry name" value="MethylDNA_cys_MeTrfase_DNA-bd"/>
</dbReference>
<dbReference type="GO" id="GO:0003908">
    <property type="term" value="F:methylated-DNA-[protein]-cysteine S-methyltransferase activity"/>
    <property type="evidence" value="ECO:0007669"/>
    <property type="project" value="UniProtKB-EC"/>
</dbReference>
<organism evidence="12 13">
    <name type="scientific">Crenobacter luteus</name>
    <dbReference type="NCBI Taxonomy" id="1452487"/>
    <lineage>
        <taxon>Bacteria</taxon>
        <taxon>Pseudomonadati</taxon>
        <taxon>Pseudomonadota</taxon>
        <taxon>Betaproteobacteria</taxon>
        <taxon>Neisseriales</taxon>
        <taxon>Neisseriaceae</taxon>
        <taxon>Crenobacter</taxon>
    </lineage>
</organism>
<dbReference type="InterPro" id="IPR018060">
    <property type="entry name" value="HTH_AraC"/>
</dbReference>
<dbReference type="InterPro" id="IPR009057">
    <property type="entry name" value="Homeodomain-like_sf"/>
</dbReference>
<dbReference type="AlphaFoldDB" id="A0A161SDN7"/>
<dbReference type="PANTHER" id="PTHR10815:SF13">
    <property type="entry name" value="METHYLATED-DNA--PROTEIN-CYSTEINE METHYLTRANSFERASE"/>
    <property type="match status" value="1"/>
</dbReference>
<evidence type="ECO:0000256" key="7">
    <source>
        <dbReference type="ARBA" id="ARBA00023015"/>
    </source>
</evidence>
<dbReference type="PROSITE" id="PS00374">
    <property type="entry name" value="MGMT"/>
    <property type="match status" value="1"/>
</dbReference>
<dbReference type="Proteomes" id="UP000076625">
    <property type="component" value="Unassembled WGS sequence"/>
</dbReference>
<evidence type="ECO:0000256" key="4">
    <source>
        <dbReference type="ARBA" id="ARBA00022603"/>
    </source>
</evidence>
<dbReference type="EC" id="2.1.1.63" evidence="3"/>
<feature type="domain" description="HTH araC/xylS-type" evidence="11">
    <location>
        <begin position="24"/>
        <end position="121"/>
    </location>
</feature>
<evidence type="ECO:0000256" key="10">
    <source>
        <dbReference type="ARBA" id="ARBA00049348"/>
    </source>
</evidence>
<comment type="catalytic activity">
    <reaction evidence="1">
        <text>a 4-O-methyl-thymidine in DNA + L-cysteinyl-[protein] = a thymidine in DNA + S-methyl-L-cysteinyl-[protein]</text>
        <dbReference type="Rhea" id="RHEA:53428"/>
        <dbReference type="Rhea" id="RHEA-COMP:10131"/>
        <dbReference type="Rhea" id="RHEA-COMP:10132"/>
        <dbReference type="Rhea" id="RHEA-COMP:13555"/>
        <dbReference type="Rhea" id="RHEA-COMP:13556"/>
        <dbReference type="ChEBI" id="CHEBI:29950"/>
        <dbReference type="ChEBI" id="CHEBI:82612"/>
        <dbReference type="ChEBI" id="CHEBI:137386"/>
        <dbReference type="ChEBI" id="CHEBI:137387"/>
        <dbReference type="EC" id="2.1.1.63"/>
    </reaction>
</comment>
<dbReference type="GO" id="GO:0003700">
    <property type="term" value="F:DNA-binding transcription factor activity"/>
    <property type="evidence" value="ECO:0007669"/>
    <property type="project" value="InterPro"/>
</dbReference>
<evidence type="ECO:0000256" key="6">
    <source>
        <dbReference type="ARBA" id="ARBA00022763"/>
    </source>
</evidence>
<name>A0A161SDN7_9NEIS</name>
<dbReference type="SUPFAM" id="SSF46767">
    <property type="entry name" value="Methylated DNA-protein cysteine methyltransferase, C-terminal domain"/>
    <property type="match status" value="1"/>
</dbReference>